<dbReference type="Proteomes" id="UP001303046">
    <property type="component" value="Unassembled WGS sequence"/>
</dbReference>
<gene>
    <name evidence="1" type="primary">Necator_chrIV.g14218</name>
    <name evidence="1" type="ORF">RB195_000924</name>
</gene>
<accession>A0ABR1DBX2</accession>
<organism evidence="1 2">
    <name type="scientific">Necator americanus</name>
    <name type="common">Human hookworm</name>
    <dbReference type="NCBI Taxonomy" id="51031"/>
    <lineage>
        <taxon>Eukaryota</taxon>
        <taxon>Metazoa</taxon>
        <taxon>Ecdysozoa</taxon>
        <taxon>Nematoda</taxon>
        <taxon>Chromadorea</taxon>
        <taxon>Rhabditida</taxon>
        <taxon>Rhabditina</taxon>
        <taxon>Rhabditomorpha</taxon>
        <taxon>Strongyloidea</taxon>
        <taxon>Ancylostomatidae</taxon>
        <taxon>Bunostominae</taxon>
        <taxon>Necator</taxon>
    </lineage>
</organism>
<proteinExistence type="predicted"/>
<name>A0ABR1DBX2_NECAM</name>
<sequence>MKSEKALGQVPAQTSHVFEHKHMCQGAGTMTNHTAHFTSWLVLTSRRKSGEHQKCVTMLQTLRRKFSAIEINFNDFMDWTNISMLYVDVVECHCLFP</sequence>
<protein>
    <submittedName>
        <fullName evidence="1">Uncharacterized protein</fullName>
    </submittedName>
</protein>
<evidence type="ECO:0000313" key="2">
    <source>
        <dbReference type="Proteomes" id="UP001303046"/>
    </source>
</evidence>
<reference evidence="1 2" key="1">
    <citation type="submission" date="2023-08" db="EMBL/GenBank/DDBJ databases">
        <title>A Necator americanus chromosomal reference genome.</title>
        <authorList>
            <person name="Ilik V."/>
            <person name="Petrzelkova K.J."/>
            <person name="Pardy F."/>
            <person name="Fuh T."/>
            <person name="Niatou-Singa F.S."/>
            <person name="Gouil Q."/>
            <person name="Baker L."/>
            <person name="Ritchie M.E."/>
            <person name="Jex A.R."/>
            <person name="Gazzola D."/>
            <person name="Li H."/>
            <person name="Toshio Fujiwara R."/>
            <person name="Zhan B."/>
            <person name="Aroian R.V."/>
            <person name="Pafco B."/>
            <person name="Schwarz E.M."/>
        </authorList>
    </citation>
    <scope>NUCLEOTIDE SEQUENCE [LARGE SCALE GENOMIC DNA]</scope>
    <source>
        <strain evidence="1 2">Aroian</strain>
        <tissue evidence="1">Whole animal</tissue>
    </source>
</reference>
<comment type="caution">
    <text evidence="1">The sequence shown here is derived from an EMBL/GenBank/DDBJ whole genome shotgun (WGS) entry which is preliminary data.</text>
</comment>
<evidence type="ECO:0000313" key="1">
    <source>
        <dbReference type="EMBL" id="KAK6748003.1"/>
    </source>
</evidence>
<dbReference type="EMBL" id="JAVFWL010000004">
    <property type="protein sequence ID" value="KAK6748003.1"/>
    <property type="molecule type" value="Genomic_DNA"/>
</dbReference>
<keyword evidence="2" id="KW-1185">Reference proteome</keyword>